<reference evidence="2 3" key="1">
    <citation type="submission" date="2023-09" db="EMBL/GenBank/DDBJ databases">
        <title>Whole genome shotgun sequencing (WGS) of Bosea sp. ZW T0_25, isolated from stored onions (Allium cepa).</title>
        <authorList>
            <person name="Stoll D.A."/>
            <person name="Huch M."/>
        </authorList>
    </citation>
    <scope>NUCLEOTIDE SEQUENCE [LARGE SCALE GENOMIC DNA]</scope>
    <source>
        <strain evidence="2 3">ZW T0_25</strain>
    </source>
</reference>
<dbReference type="Pfam" id="PF13098">
    <property type="entry name" value="Thioredoxin_2"/>
    <property type="match status" value="1"/>
</dbReference>
<dbReference type="SUPFAM" id="SSF52833">
    <property type="entry name" value="Thioredoxin-like"/>
    <property type="match status" value="1"/>
</dbReference>
<dbReference type="InterPro" id="IPR041737">
    <property type="entry name" value="SoxW"/>
</dbReference>
<evidence type="ECO:0000259" key="1">
    <source>
        <dbReference type="Pfam" id="PF13098"/>
    </source>
</evidence>
<feature type="domain" description="Thioredoxin-like fold" evidence="1">
    <location>
        <begin position="51"/>
        <end position="163"/>
    </location>
</feature>
<proteinExistence type="predicted"/>
<evidence type="ECO:0000313" key="3">
    <source>
        <dbReference type="Proteomes" id="UP001254257"/>
    </source>
</evidence>
<dbReference type="RefSeq" id="WP_316017492.1">
    <property type="nucleotide sequence ID" value="NZ_JAWDID010000007.1"/>
</dbReference>
<dbReference type="InterPro" id="IPR012336">
    <property type="entry name" value="Thioredoxin-like_fold"/>
</dbReference>
<organism evidence="2 3">
    <name type="scientific">Bosea rubneri</name>
    <dbReference type="NCBI Taxonomy" id="3075434"/>
    <lineage>
        <taxon>Bacteria</taxon>
        <taxon>Pseudomonadati</taxon>
        <taxon>Pseudomonadota</taxon>
        <taxon>Alphaproteobacteria</taxon>
        <taxon>Hyphomicrobiales</taxon>
        <taxon>Boseaceae</taxon>
        <taxon>Bosea</taxon>
    </lineage>
</organism>
<gene>
    <name evidence="2" type="ORF">RKE40_06860</name>
</gene>
<name>A0ABU3S495_9HYPH</name>
<dbReference type="Gene3D" id="3.40.30.10">
    <property type="entry name" value="Glutaredoxin"/>
    <property type="match status" value="1"/>
</dbReference>
<protein>
    <submittedName>
        <fullName evidence="2">Thioredoxin family protein</fullName>
    </submittedName>
</protein>
<sequence length="189" mass="21186">MLTRRTLLGTAFAATLAKPAAGATLGEDGLYHLDWYLESFLDLPEDLQTATTNGKRLAIMWGLKGCPACRRMHEVHLADPAIEGYIKANFEVLHLNHIGAREVTDFDGSKLGEKQLGERYGVRFTPTIQFLPESADGLKARKPQEREVARMPGLLDPPQFLAMFRYVREKGYESAPFPDWLKRNPVKSG</sequence>
<dbReference type="CDD" id="cd02951">
    <property type="entry name" value="SoxW"/>
    <property type="match status" value="1"/>
</dbReference>
<evidence type="ECO:0000313" key="2">
    <source>
        <dbReference type="EMBL" id="MDU0339592.1"/>
    </source>
</evidence>
<dbReference type="Proteomes" id="UP001254257">
    <property type="component" value="Unassembled WGS sequence"/>
</dbReference>
<dbReference type="EMBL" id="JAWDID010000007">
    <property type="protein sequence ID" value="MDU0339592.1"/>
    <property type="molecule type" value="Genomic_DNA"/>
</dbReference>
<keyword evidence="3" id="KW-1185">Reference proteome</keyword>
<dbReference type="InterPro" id="IPR036249">
    <property type="entry name" value="Thioredoxin-like_sf"/>
</dbReference>
<accession>A0ABU3S495</accession>
<comment type="caution">
    <text evidence="2">The sequence shown here is derived from an EMBL/GenBank/DDBJ whole genome shotgun (WGS) entry which is preliminary data.</text>
</comment>